<reference evidence="1 2" key="1">
    <citation type="journal article" date="2007" name="Nature">
        <title>Evolution of genes and genomes on the Drosophila phylogeny.</title>
        <authorList>
            <consortium name="Drosophila 12 Genomes Consortium"/>
            <person name="Clark A.G."/>
            <person name="Eisen M.B."/>
            <person name="Smith D.R."/>
            <person name="Bergman C.M."/>
            <person name="Oliver B."/>
            <person name="Markow T.A."/>
            <person name="Kaufman T.C."/>
            <person name="Kellis M."/>
            <person name="Gelbart W."/>
            <person name="Iyer V.N."/>
            <person name="Pollard D.A."/>
            <person name="Sackton T.B."/>
            <person name="Larracuente A.M."/>
            <person name="Singh N.D."/>
            <person name="Abad J.P."/>
            <person name="Abt D.N."/>
            <person name="Adryan B."/>
            <person name="Aguade M."/>
            <person name="Akashi H."/>
            <person name="Anderson W.W."/>
            <person name="Aquadro C.F."/>
            <person name="Ardell D.H."/>
            <person name="Arguello R."/>
            <person name="Artieri C.G."/>
            <person name="Barbash D.A."/>
            <person name="Barker D."/>
            <person name="Barsanti P."/>
            <person name="Batterham P."/>
            <person name="Batzoglou S."/>
            <person name="Begun D."/>
            <person name="Bhutkar A."/>
            <person name="Blanco E."/>
            <person name="Bosak S.A."/>
            <person name="Bradley R.K."/>
            <person name="Brand A.D."/>
            <person name="Brent M.R."/>
            <person name="Brooks A.N."/>
            <person name="Brown R.H."/>
            <person name="Butlin R.K."/>
            <person name="Caggese C."/>
            <person name="Calvi B.R."/>
            <person name="Bernardo de Carvalho A."/>
            <person name="Caspi A."/>
            <person name="Castrezana S."/>
            <person name="Celniker S.E."/>
            <person name="Chang J.L."/>
            <person name="Chapple C."/>
            <person name="Chatterji S."/>
            <person name="Chinwalla A."/>
            <person name="Civetta A."/>
            <person name="Clifton S.W."/>
            <person name="Comeron J.M."/>
            <person name="Costello J.C."/>
            <person name="Coyne J.A."/>
            <person name="Daub J."/>
            <person name="David R.G."/>
            <person name="Delcher A.L."/>
            <person name="Delehaunty K."/>
            <person name="Do C.B."/>
            <person name="Ebling H."/>
            <person name="Edwards K."/>
            <person name="Eickbush T."/>
            <person name="Evans J.D."/>
            <person name="Filipski A."/>
            <person name="Findeiss S."/>
            <person name="Freyhult E."/>
            <person name="Fulton L."/>
            <person name="Fulton R."/>
            <person name="Garcia A.C."/>
            <person name="Gardiner A."/>
            <person name="Garfield D.A."/>
            <person name="Garvin B.E."/>
            <person name="Gibson G."/>
            <person name="Gilbert D."/>
            <person name="Gnerre S."/>
            <person name="Godfrey J."/>
            <person name="Good R."/>
            <person name="Gotea V."/>
            <person name="Gravely B."/>
            <person name="Greenberg A.J."/>
            <person name="Griffiths-Jones S."/>
            <person name="Gross S."/>
            <person name="Guigo R."/>
            <person name="Gustafson E.A."/>
            <person name="Haerty W."/>
            <person name="Hahn M.W."/>
            <person name="Halligan D.L."/>
            <person name="Halpern A.L."/>
            <person name="Halter G.M."/>
            <person name="Han M.V."/>
            <person name="Heger A."/>
            <person name="Hillier L."/>
            <person name="Hinrichs A.S."/>
            <person name="Holmes I."/>
            <person name="Hoskins R.A."/>
            <person name="Hubisz M.J."/>
            <person name="Hultmark D."/>
            <person name="Huntley M.A."/>
            <person name="Jaffe D.B."/>
            <person name="Jagadeeshan S."/>
            <person name="Jeck W.R."/>
            <person name="Johnson J."/>
            <person name="Jones C.D."/>
            <person name="Jordan W.C."/>
            <person name="Karpen G.H."/>
            <person name="Kataoka E."/>
            <person name="Keightley P.D."/>
            <person name="Kheradpour P."/>
            <person name="Kirkness E.F."/>
            <person name="Koerich L.B."/>
            <person name="Kristiansen K."/>
            <person name="Kudrna D."/>
            <person name="Kulathinal R.J."/>
            <person name="Kumar S."/>
            <person name="Kwok R."/>
            <person name="Lander E."/>
            <person name="Langley C.H."/>
            <person name="Lapoint R."/>
            <person name="Lazzaro B.P."/>
            <person name="Lee S.J."/>
            <person name="Levesque L."/>
            <person name="Li R."/>
            <person name="Lin C.F."/>
            <person name="Lin M.F."/>
            <person name="Lindblad-Toh K."/>
            <person name="Llopart A."/>
            <person name="Long M."/>
            <person name="Low L."/>
            <person name="Lozovsky E."/>
            <person name="Lu J."/>
            <person name="Luo M."/>
            <person name="Machado C.A."/>
            <person name="Makalowski W."/>
            <person name="Marzo M."/>
            <person name="Matsuda M."/>
            <person name="Matzkin L."/>
            <person name="McAllister B."/>
            <person name="McBride C.S."/>
            <person name="McKernan B."/>
            <person name="McKernan K."/>
            <person name="Mendez-Lago M."/>
            <person name="Minx P."/>
            <person name="Mollenhauer M.U."/>
            <person name="Montooth K."/>
            <person name="Mount S.M."/>
            <person name="Mu X."/>
            <person name="Myers E."/>
            <person name="Negre B."/>
            <person name="Newfeld S."/>
            <person name="Nielsen R."/>
            <person name="Noor M.A."/>
            <person name="O'Grady P."/>
            <person name="Pachter L."/>
            <person name="Papaceit M."/>
            <person name="Parisi M.J."/>
            <person name="Parisi M."/>
            <person name="Parts L."/>
            <person name="Pedersen J.S."/>
            <person name="Pesole G."/>
            <person name="Phillippy A.M."/>
            <person name="Ponting C.P."/>
            <person name="Pop M."/>
            <person name="Porcelli D."/>
            <person name="Powell J.R."/>
            <person name="Prohaska S."/>
            <person name="Pruitt K."/>
            <person name="Puig M."/>
            <person name="Quesneville H."/>
            <person name="Ram K.R."/>
            <person name="Rand D."/>
            <person name="Rasmussen M.D."/>
            <person name="Reed L.K."/>
            <person name="Reenan R."/>
            <person name="Reily A."/>
            <person name="Remington K.A."/>
            <person name="Rieger T.T."/>
            <person name="Ritchie M.G."/>
            <person name="Robin C."/>
            <person name="Rogers Y.H."/>
            <person name="Rohde C."/>
            <person name="Rozas J."/>
            <person name="Rubenfield M.J."/>
            <person name="Ruiz A."/>
            <person name="Russo S."/>
            <person name="Salzberg S.L."/>
            <person name="Sanchez-Gracia A."/>
            <person name="Saranga D.J."/>
            <person name="Sato H."/>
            <person name="Schaeffer S.W."/>
            <person name="Schatz M.C."/>
            <person name="Schlenke T."/>
            <person name="Schwartz R."/>
            <person name="Segarra C."/>
            <person name="Singh R.S."/>
            <person name="Sirot L."/>
            <person name="Sirota M."/>
            <person name="Sisneros N.B."/>
            <person name="Smith C.D."/>
            <person name="Smith T.F."/>
            <person name="Spieth J."/>
            <person name="Stage D.E."/>
            <person name="Stark A."/>
            <person name="Stephan W."/>
            <person name="Strausberg R.L."/>
            <person name="Strempel S."/>
            <person name="Sturgill D."/>
            <person name="Sutton G."/>
            <person name="Sutton G.G."/>
            <person name="Tao W."/>
            <person name="Teichmann S."/>
            <person name="Tobari Y.N."/>
            <person name="Tomimura Y."/>
            <person name="Tsolas J.M."/>
            <person name="Valente V.L."/>
            <person name="Venter E."/>
            <person name="Venter J.C."/>
            <person name="Vicario S."/>
            <person name="Vieira F.G."/>
            <person name="Vilella A.J."/>
            <person name="Villasante A."/>
            <person name="Walenz B."/>
            <person name="Wang J."/>
            <person name="Wasserman M."/>
            <person name="Watts T."/>
            <person name="Wilson D."/>
            <person name="Wilson R.K."/>
            <person name="Wing R.A."/>
            <person name="Wolfner M.F."/>
            <person name="Wong A."/>
            <person name="Wong G.K."/>
            <person name="Wu C.I."/>
            <person name="Wu G."/>
            <person name="Yamamoto D."/>
            <person name="Yang H.P."/>
            <person name="Yang S.P."/>
            <person name="Yorke J.A."/>
            <person name="Yoshida K."/>
            <person name="Zdobnov E."/>
            <person name="Zhang P."/>
            <person name="Zhang Y."/>
            <person name="Zimin A.V."/>
            <person name="Baldwin J."/>
            <person name="Abdouelleil A."/>
            <person name="Abdulkadir J."/>
            <person name="Abebe A."/>
            <person name="Abera B."/>
            <person name="Abreu J."/>
            <person name="Acer S.C."/>
            <person name="Aftuck L."/>
            <person name="Alexander A."/>
            <person name="An P."/>
            <person name="Anderson E."/>
            <person name="Anderson S."/>
            <person name="Arachi H."/>
            <person name="Azer M."/>
            <person name="Bachantsang P."/>
            <person name="Barry A."/>
            <person name="Bayul T."/>
            <person name="Berlin A."/>
            <person name="Bessette D."/>
            <person name="Bloom T."/>
            <person name="Blye J."/>
            <person name="Boguslavskiy L."/>
            <person name="Bonnet C."/>
            <person name="Boukhgalter B."/>
            <person name="Bourzgui I."/>
            <person name="Brown A."/>
            <person name="Cahill P."/>
            <person name="Channer S."/>
            <person name="Cheshatsang Y."/>
            <person name="Chuda L."/>
            <person name="Citroen M."/>
            <person name="Collymore A."/>
            <person name="Cooke P."/>
            <person name="Costello M."/>
            <person name="D'Aco K."/>
            <person name="Daza R."/>
            <person name="De Haan G."/>
            <person name="DeGray S."/>
            <person name="DeMaso C."/>
            <person name="Dhargay N."/>
            <person name="Dooley K."/>
            <person name="Dooley E."/>
            <person name="Doricent M."/>
            <person name="Dorje P."/>
            <person name="Dorjee K."/>
            <person name="Dupes A."/>
            <person name="Elong R."/>
            <person name="Falk J."/>
            <person name="Farina A."/>
            <person name="Faro S."/>
            <person name="Ferguson D."/>
            <person name="Fisher S."/>
            <person name="Foley C.D."/>
            <person name="Franke A."/>
            <person name="Friedrich D."/>
            <person name="Gadbois L."/>
            <person name="Gearin G."/>
            <person name="Gearin C.R."/>
            <person name="Giannoukos G."/>
            <person name="Goode T."/>
            <person name="Graham J."/>
            <person name="Grandbois E."/>
            <person name="Grewal S."/>
            <person name="Gyaltsen K."/>
            <person name="Hafez N."/>
            <person name="Hagos B."/>
            <person name="Hall J."/>
            <person name="Henson C."/>
            <person name="Hollinger A."/>
            <person name="Honan T."/>
            <person name="Huard M.D."/>
            <person name="Hughes L."/>
            <person name="Hurhula B."/>
            <person name="Husby M.E."/>
            <person name="Kamat A."/>
            <person name="Kanga B."/>
            <person name="Kashin S."/>
            <person name="Khazanovich D."/>
            <person name="Kisner P."/>
            <person name="Lance K."/>
            <person name="Lara M."/>
            <person name="Lee W."/>
            <person name="Lennon N."/>
            <person name="Letendre F."/>
            <person name="LeVine R."/>
            <person name="Lipovsky A."/>
            <person name="Liu X."/>
            <person name="Liu J."/>
            <person name="Liu S."/>
            <person name="Lokyitsang T."/>
            <person name="Lokyitsang Y."/>
            <person name="Lubonja R."/>
            <person name="Lui A."/>
            <person name="MacDonald P."/>
            <person name="Magnisalis V."/>
            <person name="Maru K."/>
            <person name="Matthews C."/>
            <person name="McCusker W."/>
            <person name="McDonough S."/>
            <person name="Mehta T."/>
            <person name="Meldrim J."/>
            <person name="Meneus L."/>
            <person name="Mihai O."/>
            <person name="Mihalev A."/>
            <person name="Mihova T."/>
            <person name="Mittelman R."/>
            <person name="Mlenga V."/>
            <person name="Montmayeur A."/>
            <person name="Mulrain L."/>
            <person name="Navidi A."/>
            <person name="Naylor J."/>
            <person name="Negash T."/>
            <person name="Nguyen T."/>
            <person name="Nguyen N."/>
            <person name="Nicol R."/>
            <person name="Norbu C."/>
            <person name="Norbu N."/>
            <person name="Novod N."/>
            <person name="O'Neill B."/>
            <person name="Osman S."/>
            <person name="Markiewicz E."/>
            <person name="Oyono O.L."/>
            <person name="Patti C."/>
            <person name="Phunkhang P."/>
            <person name="Pierre F."/>
            <person name="Priest M."/>
            <person name="Raghuraman S."/>
            <person name="Rege F."/>
            <person name="Reyes R."/>
            <person name="Rise C."/>
            <person name="Rogov P."/>
            <person name="Ross K."/>
            <person name="Ryan E."/>
            <person name="Settipalli S."/>
            <person name="Shea T."/>
            <person name="Sherpa N."/>
            <person name="Shi L."/>
            <person name="Shih D."/>
            <person name="Sparrow T."/>
            <person name="Spaulding J."/>
            <person name="Stalker J."/>
            <person name="Stange-Thomann N."/>
            <person name="Stavropoulos S."/>
            <person name="Stone C."/>
            <person name="Strader C."/>
            <person name="Tesfaye S."/>
            <person name="Thomson T."/>
            <person name="Thoulutsang Y."/>
            <person name="Thoulutsang D."/>
            <person name="Topham K."/>
            <person name="Topping I."/>
            <person name="Tsamla T."/>
            <person name="Vassiliev H."/>
            <person name="Vo A."/>
            <person name="Wangchuk T."/>
            <person name="Wangdi T."/>
            <person name="Weiand M."/>
            <person name="Wilkinson J."/>
            <person name="Wilson A."/>
            <person name="Yadav S."/>
            <person name="Young G."/>
            <person name="Yu Q."/>
            <person name="Zembek L."/>
            <person name="Zhong D."/>
            <person name="Zimmer A."/>
            <person name="Zwirko Z."/>
            <person name="Jaffe D.B."/>
            <person name="Alvarez P."/>
            <person name="Brockman W."/>
            <person name="Butler J."/>
            <person name="Chin C."/>
            <person name="Gnerre S."/>
            <person name="Grabherr M."/>
            <person name="Kleber M."/>
            <person name="Mauceli E."/>
            <person name="MacCallum I."/>
        </authorList>
    </citation>
    <scope>NUCLEOTIDE SEQUENCE [LARGE SCALE GENOMIC DNA]</scope>
    <source>
        <strain evidence="2">MSH-3 / Tucson 14011-0111.49</strain>
    </source>
</reference>
<organism evidence="2">
    <name type="scientific">Drosophila persimilis</name>
    <name type="common">Fruit fly</name>
    <dbReference type="NCBI Taxonomy" id="7234"/>
    <lineage>
        <taxon>Eukaryota</taxon>
        <taxon>Metazoa</taxon>
        <taxon>Ecdysozoa</taxon>
        <taxon>Arthropoda</taxon>
        <taxon>Hexapoda</taxon>
        <taxon>Insecta</taxon>
        <taxon>Pterygota</taxon>
        <taxon>Neoptera</taxon>
        <taxon>Endopterygota</taxon>
        <taxon>Diptera</taxon>
        <taxon>Brachycera</taxon>
        <taxon>Muscomorpha</taxon>
        <taxon>Ephydroidea</taxon>
        <taxon>Drosophilidae</taxon>
        <taxon>Drosophila</taxon>
        <taxon>Sophophora</taxon>
    </lineage>
</organism>
<evidence type="ECO:0000313" key="1">
    <source>
        <dbReference type="EMBL" id="EDW34798.1"/>
    </source>
</evidence>
<proteinExistence type="predicted"/>
<evidence type="ECO:0000313" key="2">
    <source>
        <dbReference type="Proteomes" id="UP000008744"/>
    </source>
</evidence>
<accession>B4IRA8</accession>
<name>B4IRA8_DROPE</name>
<gene>
    <name evidence="1" type="primary">Dper\GL19779</name>
    <name evidence="1" type="ORF">Dper_GL19779</name>
</gene>
<dbReference type="HOGENOM" id="CLU_2833873_0_0_1"/>
<dbReference type="AlphaFoldDB" id="B4IRA8"/>
<keyword evidence="2" id="KW-1185">Reference proteome</keyword>
<dbReference type="Proteomes" id="UP000008744">
    <property type="component" value="Unassembled WGS sequence"/>
</dbReference>
<dbReference type="EMBL" id="CH692135">
    <property type="protein sequence ID" value="EDW34798.1"/>
    <property type="molecule type" value="Genomic_DNA"/>
</dbReference>
<protein>
    <submittedName>
        <fullName evidence="1">GL19779</fullName>
    </submittedName>
</protein>
<sequence>MEIPTTKYLADYLYVVHEDVPFRYYRKVSAAGRKEGSLAAAAVWVLGCWVGRGGVGGGCGVSVHHA</sequence>